<protein>
    <submittedName>
        <fullName evidence="2">Uncharacterized protein</fullName>
    </submittedName>
</protein>
<feature type="region of interest" description="Disordered" evidence="1">
    <location>
        <begin position="49"/>
        <end position="97"/>
    </location>
</feature>
<accession>A0A0E9N9Z8</accession>
<evidence type="ECO:0000256" key="1">
    <source>
        <dbReference type="SAM" id="MobiDB-lite"/>
    </source>
</evidence>
<reference evidence="2 3" key="1">
    <citation type="journal article" date="2011" name="J. Gen. Appl. Microbiol.">
        <title>Draft genome sequencing of the enigmatic yeast Saitoella complicata.</title>
        <authorList>
            <person name="Nishida H."/>
            <person name="Hamamoto M."/>
            <person name="Sugiyama J."/>
        </authorList>
    </citation>
    <scope>NUCLEOTIDE SEQUENCE [LARGE SCALE GENOMIC DNA]</scope>
    <source>
        <strain evidence="2 3">NRRL Y-17804</strain>
    </source>
</reference>
<dbReference type="Proteomes" id="UP000033140">
    <property type="component" value="Unassembled WGS sequence"/>
</dbReference>
<organism evidence="2 3">
    <name type="scientific">Saitoella complicata (strain BCRC 22490 / CBS 7301 / JCM 7358 / NBRC 10748 / NRRL Y-17804)</name>
    <dbReference type="NCBI Taxonomy" id="698492"/>
    <lineage>
        <taxon>Eukaryota</taxon>
        <taxon>Fungi</taxon>
        <taxon>Dikarya</taxon>
        <taxon>Ascomycota</taxon>
        <taxon>Taphrinomycotina</taxon>
        <taxon>Taphrinomycotina incertae sedis</taxon>
        <taxon>Saitoella</taxon>
    </lineage>
</organism>
<gene>
    <name evidence="2" type="ORF">G7K_0465-t1</name>
</gene>
<dbReference type="AlphaFoldDB" id="A0A0E9N9Z8"/>
<reference evidence="2 3" key="3">
    <citation type="journal article" date="2015" name="Genome Announc.">
        <title>Draft Genome Sequence of the Archiascomycetous Yeast Saitoella complicata.</title>
        <authorList>
            <person name="Yamauchi K."/>
            <person name="Kondo S."/>
            <person name="Hamamoto M."/>
            <person name="Takahashi Y."/>
            <person name="Ogura Y."/>
            <person name="Hayashi T."/>
            <person name="Nishida H."/>
        </authorList>
    </citation>
    <scope>NUCLEOTIDE SEQUENCE [LARGE SCALE GENOMIC DNA]</scope>
    <source>
        <strain evidence="2 3">NRRL Y-17804</strain>
    </source>
</reference>
<reference evidence="2 3" key="2">
    <citation type="journal article" date="2014" name="J. Gen. Appl. Microbiol.">
        <title>The early diverging ascomycetous budding yeast Saitoella complicata has three histone deacetylases belonging to the Clr6, Hos2, and Rpd3 lineages.</title>
        <authorList>
            <person name="Nishida H."/>
            <person name="Matsumoto T."/>
            <person name="Kondo S."/>
            <person name="Hamamoto M."/>
            <person name="Yoshikawa H."/>
        </authorList>
    </citation>
    <scope>NUCLEOTIDE SEQUENCE [LARGE SCALE GENOMIC DNA]</scope>
    <source>
        <strain evidence="2 3">NRRL Y-17804</strain>
    </source>
</reference>
<comment type="caution">
    <text evidence="2">The sequence shown here is derived from an EMBL/GenBank/DDBJ whole genome shotgun (WGS) entry which is preliminary data.</text>
</comment>
<evidence type="ECO:0000313" key="2">
    <source>
        <dbReference type="EMBL" id="GAO46230.1"/>
    </source>
</evidence>
<dbReference type="RefSeq" id="XP_019024221.1">
    <property type="nucleotide sequence ID" value="XM_019170645.1"/>
</dbReference>
<name>A0A0E9N9Z8_SAICN</name>
<dbReference type="EMBL" id="BACD03000003">
    <property type="protein sequence ID" value="GAO46230.1"/>
    <property type="molecule type" value="Genomic_DNA"/>
</dbReference>
<feature type="compositionally biased region" description="Low complexity" evidence="1">
    <location>
        <begin position="1"/>
        <end position="14"/>
    </location>
</feature>
<evidence type="ECO:0000313" key="3">
    <source>
        <dbReference type="Proteomes" id="UP000033140"/>
    </source>
</evidence>
<feature type="compositionally biased region" description="Low complexity" evidence="1">
    <location>
        <begin position="49"/>
        <end position="68"/>
    </location>
</feature>
<sequence>MPSHKSFTKKSSTSDAGSDKYLVINPHTLTPRLTSKRSQDSVYLSSLSTSDAAASLPSPPSSKTSSTSKRSKSFKPRPWETLRKLNPRRSGSTRRSIRDAVVASPIKSNNPEAFCYTSPTLDFWLDMTQLHRTLLKGFDLIITTAPDFYASNTAHEEYRTFAEGYVELLESYLNWMWTRLGPGLQGYVRFPLDLEVEVAELLDSRMEMEMYVREVEEVVSLEVLCTVPETVLEGIEMVSRRLGWKAERVMGNVDML</sequence>
<keyword evidence="3" id="KW-1185">Reference proteome</keyword>
<feature type="region of interest" description="Disordered" evidence="1">
    <location>
        <begin position="1"/>
        <end position="23"/>
    </location>
</feature>
<proteinExistence type="predicted"/>